<organism evidence="5 6">
    <name type="scientific">Oceanobacillus picturae</name>
    <dbReference type="NCBI Taxonomy" id="171693"/>
    <lineage>
        <taxon>Bacteria</taxon>
        <taxon>Bacillati</taxon>
        <taxon>Bacillota</taxon>
        <taxon>Bacilli</taxon>
        <taxon>Bacillales</taxon>
        <taxon>Bacillaceae</taxon>
        <taxon>Oceanobacillus</taxon>
    </lineage>
</organism>
<keyword evidence="3 5" id="KW-0808">Transferase</keyword>
<dbReference type="RefSeq" id="WP_058949485.1">
    <property type="nucleotide sequence ID" value="NZ_BBXV01000011.1"/>
</dbReference>
<dbReference type="AlphaFoldDB" id="A0A0U9HD16"/>
<reference evidence="6" key="1">
    <citation type="submission" date="2015-07" db="EMBL/GenBank/DDBJ databases">
        <title>Draft Genome Sequence of Oceanobacillus picturae Heshi-B3 that Was Isolated from Fermented Rice Bran with Aging Salted Mackerel, Which Was Named Heshiko as Traditional Fermented Seafood in Japan.</title>
        <authorList>
            <person name="Akuzawa S."/>
            <person name="Nakagawa J."/>
            <person name="Kanekatsu T."/>
            <person name="Kanesaki Y."/>
            <person name="Suzuki T."/>
        </authorList>
    </citation>
    <scope>NUCLEOTIDE SEQUENCE [LARGE SCALE GENOMIC DNA]</scope>
    <source>
        <strain evidence="6">Heshi-B3</strain>
    </source>
</reference>
<dbReference type="Pfam" id="PF00535">
    <property type="entry name" value="Glycos_transf_2"/>
    <property type="match status" value="1"/>
</dbReference>
<name>A0A0U9HD16_9BACI</name>
<dbReference type="EMBL" id="BBXV01000011">
    <property type="protein sequence ID" value="GAQ16892.1"/>
    <property type="molecule type" value="Genomic_DNA"/>
</dbReference>
<protein>
    <submittedName>
        <fullName evidence="5">N-acetylglucosaminyltransferase</fullName>
    </submittedName>
</protein>
<dbReference type="OrthoDB" id="396512at2"/>
<dbReference type="CDD" id="cd00761">
    <property type="entry name" value="Glyco_tranf_GTA_type"/>
    <property type="match status" value="1"/>
</dbReference>
<dbReference type="SUPFAM" id="SSF53448">
    <property type="entry name" value="Nucleotide-diphospho-sugar transferases"/>
    <property type="match status" value="1"/>
</dbReference>
<feature type="domain" description="Glycosyltransferase 2-like" evidence="4">
    <location>
        <begin position="8"/>
        <end position="171"/>
    </location>
</feature>
<comment type="caution">
    <text evidence="5">The sequence shown here is derived from an EMBL/GenBank/DDBJ whole genome shotgun (WGS) entry which is preliminary data.</text>
</comment>
<dbReference type="Gene3D" id="3.90.550.10">
    <property type="entry name" value="Spore Coat Polysaccharide Biosynthesis Protein SpsA, Chain A"/>
    <property type="match status" value="1"/>
</dbReference>
<dbReference type="Proteomes" id="UP000052946">
    <property type="component" value="Unassembled WGS sequence"/>
</dbReference>
<dbReference type="InterPro" id="IPR029044">
    <property type="entry name" value="Nucleotide-diphossugar_trans"/>
</dbReference>
<reference evidence="5 6" key="2">
    <citation type="journal article" date="2016" name="Genome Announc.">
        <title>Draft Genome Sequence of Oceanobacillus picturae Heshi-B3, Isolated from Fermented Rice Bran in a Traditional Japanese Seafood Dish.</title>
        <authorList>
            <person name="Akuzawa S."/>
            <person name="Nagaoka J."/>
            <person name="Kanekatsu M."/>
            <person name="Kanesaki Y."/>
            <person name="Suzuki T."/>
        </authorList>
    </citation>
    <scope>NUCLEOTIDE SEQUENCE [LARGE SCALE GENOMIC DNA]</scope>
    <source>
        <strain evidence="5 6">Heshi-B3</strain>
    </source>
</reference>
<dbReference type="GO" id="GO:0016757">
    <property type="term" value="F:glycosyltransferase activity"/>
    <property type="evidence" value="ECO:0007669"/>
    <property type="project" value="UniProtKB-KW"/>
</dbReference>
<evidence type="ECO:0000259" key="4">
    <source>
        <dbReference type="Pfam" id="PF00535"/>
    </source>
</evidence>
<gene>
    <name evidence="5" type="ORF">OPHB3_0816</name>
</gene>
<keyword evidence="2 5" id="KW-0328">Glycosyltransferase</keyword>
<dbReference type="InterPro" id="IPR001173">
    <property type="entry name" value="Glyco_trans_2-like"/>
</dbReference>
<comment type="similarity">
    <text evidence="1">Belongs to the glycosyltransferase 2 family.</text>
</comment>
<dbReference type="PANTHER" id="PTHR22916:SF51">
    <property type="entry name" value="GLYCOSYLTRANSFERASE EPSH-RELATED"/>
    <property type="match status" value="1"/>
</dbReference>
<evidence type="ECO:0000313" key="5">
    <source>
        <dbReference type="EMBL" id="GAQ16892.1"/>
    </source>
</evidence>
<evidence type="ECO:0000256" key="3">
    <source>
        <dbReference type="ARBA" id="ARBA00022679"/>
    </source>
</evidence>
<sequence length="351" mass="40274">MSRNNVVSIIVPVYNAEKELRYCVQSILQQSYKQIDVILVNDGSTDNSGEICNELAVKHSQVSVIHQQNKGPSSARNTGISKASGHFIQFVDADDYVHPTMTEKLVECTLLDTDLVLCGYHAQLRGKKPVTIPHVPKMEGKFSKPAFLQHFGTLYREILLPSPCNKLYVLSLIREHAIRFNETISMGEDLLFNLDYLQVCSSVYILADPLYTYVSHGNTSLSRGYIDEFYSKQQFLQENVRDFLKEQNKYTAENRIELSKIMTATSINACSNLFHRNSPLSKQERKKQLRVILKESVNHGIIQEHQALQVKIFLYLVKKQSLNGLYYLFFLKELSRYLPSPFHIIFRTVAK</sequence>
<evidence type="ECO:0000256" key="1">
    <source>
        <dbReference type="ARBA" id="ARBA00006739"/>
    </source>
</evidence>
<dbReference type="PANTHER" id="PTHR22916">
    <property type="entry name" value="GLYCOSYLTRANSFERASE"/>
    <property type="match status" value="1"/>
</dbReference>
<evidence type="ECO:0000313" key="6">
    <source>
        <dbReference type="Proteomes" id="UP000052946"/>
    </source>
</evidence>
<accession>A0A0U9HD16</accession>
<proteinExistence type="inferred from homology"/>
<evidence type="ECO:0000256" key="2">
    <source>
        <dbReference type="ARBA" id="ARBA00022676"/>
    </source>
</evidence>